<protein>
    <submittedName>
        <fullName evidence="1">Uncharacterized protein</fullName>
    </submittedName>
</protein>
<proteinExistence type="predicted"/>
<dbReference type="OrthoDB" id="10501826at2759"/>
<organism evidence="2">
    <name type="scientific">Melampsora larici-populina (strain 98AG31 / pathotype 3-4-7)</name>
    <name type="common">Poplar leaf rust fungus</name>
    <dbReference type="NCBI Taxonomy" id="747676"/>
    <lineage>
        <taxon>Eukaryota</taxon>
        <taxon>Fungi</taxon>
        <taxon>Dikarya</taxon>
        <taxon>Basidiomycota</taxon>
        <taxon>Pucciniomycotina</taxon>
        <taxon>Pucciniomycetes</taxon>
        <taxon>Pucciniales</taxon>
        <taxon>Melampsoraceae</taxon>
        <taxon>Melampsora</taxon>
    </lineage>
</organism>
<sequence length="335" mass="39173">MSTLSSLPIELQYQLIKTCHQSGQDILAKLSQLDRFYHQLSKPLLNSEINLRSQDEDYNLNQLERFKFNFIPFHRLEIKSISFKFLNHCDFRIDENLAEILSLSGLIEKLEISYDFGNQIEENFLDTIESISKLSHLNTLIIKGPSDSSDSNSQHQYPQVSLILKNLTNFKKLQRICFQRVQILVLPDEFNFGFDQGSIDLEIIDCQFISSSNSSNLQDLQKLKTDQIYGLNSFLKTVSVSIKSLKLINLDFLQIHLNLLEFDLPNLLNLEIDFGKLESREEEELEKLQNQFKSICFQSLCLSHQLISLKINHQFDLNYLFEFQSFFQFQQILYS</sequence>
<dbReference type="VEuPathDB" id="FungiDB:MELLADRAFT_115254"/>
<name>F4R894_MELLP</name>
<dbReference type="RefSeq" id="XP_007405088.1">
    <property type="nucleotide sequence ID" value="XM_007405026.1"/>
</dbReference>
<dbReference type="AlphaFoldDB" id="F4R894"/>
<reference evidence="2" key="1">
    <citation type="journal article" date="2011" name="Proc. Natl. Acad. Sci. U.S.A.">
        <title>Obligate biotrophy features unraveled by the genomic analysis of rust fungi.</title>
        <authorList>
            <person name="Duplessis S."/>
            <person name="Cuomo C.A."/>
            <person name="Lin Y.-C."/>
            <person name="Aerts A."/>
            <person name="Tisserant E."/>
            <person name="Veneault-Fourrey C."/>
            <person name="Joly D.L."/>
            <person name="Hacquard S."/>
            <person name="Amselem J."/>
            <person name="Cantarel B.L."/>
            <person name="Chiu R."/>
            <person name="Coutinho P.M."/>
            <person name="Feau N."/>
            <person name="Field M."/>
            <person name="Frey P."/>
            <person name="Gelhaye E."/>
            <person name="Goldberg J."/>
            <person name="Grabherr M.G."/>
            <person name="Kodira C.D."/>
            <person name="Kohler A."/>
            <person name="Kuees U."/>
            <person name="Lindquist E.A."/>
            <person name="Lucas S.M."/>
            <person name="Mago R."/>
            <person name="Mauceli E."/>
            <person name="Morin E."/>
            <person name="Murat C."/>
            <person name="Pangilinan J.L."/>
            <person name="Park R."/>
            <person name="Pearson M."/>
            <person name="Quesneville H."/>
            <person name="Rouhier N."/>
            <person name="Sakthikumar S."/>
            <person name="Salamov A.A."/>
            <person name="Schmutz J."/>
            <person name="Selles B."/>
            <person name="Shapiro H."/>
            <person name="Tanguay P."/>
            <person name="Tuskan G.A."/>
            <person name="Henrissat B."/>
            <person name="Van de Peer Y."/>
            <person name="Rouze P."/>
            <person name="Ellis J.G."/>
            <person name="Dodds P.N."/>
            <person name="Schein J.E."/>
            <person name="Zhong S."/>
            <person name="Hamelin R.C."/>
            <person name="Grigoriev I.V."/>
            <person name="Szabo L.J."/>
            <person name="Martin F."/>
        </authorList>
    </citation>
    <scope>NUCLEOTIDE SEQUENCE [LARGE SCALE GENOMIC DNA]</scope>
    <source>
        <strain evidence="2">98AG31 / pathotype 3-4-7</strain>
    </source>
</reference>
<evidence type="ECO:0000313" key="2">
    <source>
        <dbReference type="Proteomes" id="UP000001072"/>
    </source>
</evidence>
<dbReference type="Proteomes" id="UP000001072">
    <property type="component" value="Unassembled WGS sequence"/>
</dbReference>
<dbReference type="InParanoid" id="F4R894"/>
<accession>F4R894</accession>
<dbReference type="KEGG" id="mlr:MELLADRAFT_115254"/>
<evidence type="ECO:0000313" key="1">
    <source>
        <dbReference type="EMBL" id="EGG11453.1"/>
    </source>
</evidence>
<keyword evidence="2" id="KW-1185">Reference proteome</keyword>
<dbReference type="EMBL" id="GL883092">
    <property type="protein sequence ID" value="EGG11453.1"/>
    <property type="molecule type" value="Genomic_DNA"/>
</dbReference>
<dbReference type="HOGENOM" id="CLU_829183_0_0_1"/>
<gene>
    <name evidence="1" type="ORF">MELLADRAFT_115254</name>
</gene>
<dbReference type="GeneID" id="18925550"/>